<dbReference type="GO" id="GO:0006355">
    <property type="term" value="P:regulation of DNA-templated transcription"/>
    <property type="evidence" value="ECO:0007669"/>
    <property type="project" value="InterPro"/>
</dbReference>
<dbReference type="InterPro" id="IPR036097">
    <property type="entry name" value="HisK_dim/P_sf"/>
</dbReference>
<dbReference type="PANTHER" id="PTHR43711">
    <property type="entry name" value="TWO-COMPONENT HISTIDINE KINASE"/>
    <property type="match status" value="1"/>
</dbReference>
<dbReference type="SMART" id="SM00387">
    <property type="entry name" value="HATPase_c"/>
    <property type="match status" value="1"/>
</dbReference>
<accession>A0A9D7SS32</accession>
<evidence type="ECO:0000256" key="1">
    <source>
        <dbReference type="ARBA" id="ARBA00000085"/>
    </source>
</evidence>
<dbReference type="CDD" id="cd00075">
    <property type="entry name" value="HATPase"/>
    <property type="match status" value="1"/>
</dbReference>
<gene>
    <name evidence="13" type="ORF">IPP15_07680</name>
</gene>
<dbReference type="EMBL" id="JADKGY010000006">
    <property type="protein sequence ID" value="MBK9982290.1"/>
    <property type="molecule type" value="Genomic_DNA"/>
</dbReference>
<evidence type="ECO:0000313" key="13">
    <source>
        <dbReference type="EMBL" id="MBK9982290.1"/>
    </source>
</evidence>
<dbReference type="EC" id="2.7.13.3" evidence="2"/>
<keyword evidence="5" id="KW-0547">Nucleotide-binding</keyword>
<dbReference type="AlphaFoldDB" id="A0A9D7SS32"/>
<evidence type="ECO:0000313" key="14">
    <source>
        <dbReference type="Proteomes" id="UP000808337"/>
    </source>
</evidence>
<dbReference type="SUPFAM" id="SSF55785">
    <property type="entry name" value="PYP-like sensor domain (PAS domain)"/>
    <property type="match status" value="1"/>
</dbReference>
<keyword evidence="4" id="KW-0808">Transferase</keyword>
<dbReference type="CDD" id="cd00082">
    <property type="entry name" value="HisKA"/>
    <property type="match status" value="1"/>
</dbReference>
<evidence type="ECO:0000259" key="11">
    <source>
        <dbReference type="PROSITE" id="PS50109"/>
    </source>
</evidence>
<dbReference type="Pfam" id="PF02518">
    <property type="entry name" value="HATPase_c"/>
    <property type="match status" value="1"/>
</dbReference>
<dbReference type="InterPro" id="IPR003661">
    <property type="entry name" value="HisK_dim/P_dom"/>
</dbReference>
<dbReference type="InterPro" id="IPR013767">
    <property type="entry name" value="PAS_fold"/>
</dbReference>
<dbReference type="InterPro" id="IPR005467">
    <property type="entry name" value="His_kinase_dom"/>
</dbReference>
<dbReference type="Gene3D" id="1.10.287.130">
    <property type="match status" value="1"/>
</dbReference>
<sequence length="413" mass="46731">MKSIVETAIDGIFLIDTEGMIVMVNPAAIMLFGYERADVLGQNISLLMPSPHKELHHSYVHNYLNTGIKKIIGIGREIEGRHKNGSLFPARLAVSEIILNDQHYFTGIIHDLSDVKTAENNLINLNQELETNVIERTIELQNAVNRLLDTNQLLNKSIDRHKASEAALLRTQEELKKSLEKEQELGLLKSRFMSMASHEFKTPLSSILSSAALITRYDKPEKAFDRNRHVEKIKASVTHLNNILTDFLSINRLEEGYFEPMITHFSLDAFLSDLESEMEGMLKSGQQLLVRQHKMGIDIFSDKNMLRNILYNLLSNAIKYSEENKAISLWVHQRDQMIEMEIQDEGMGIPDEDQKYIGSRFFRASNAMNIQGTGLGLNIVNSCLALLNGTMSFTSSPGNGTTFMITIPISYEK</sequence>
<dbReference type="SUPFAM" id="SSF55874">
    <property type="entry name" value="ATPase domain of HSP90 chaperone/DNA topoisomerase II/histidine kinase"/>
    <property type="match status" value="1"/>
</dbReference>
<evidence type="ECO:0000259" key="12">
    <source>
        <dbReference type="PROSITE" id="PS50112"/>
    </source>
</evidence>
<dbReference type="CDD" id="cd00130">
    <property type="entry name" value="PAS"/>
    <property type="match status" value="1"/>
</dbReference>
<reference evidence="13 14" key="1">
    <citation type="submission" date="2020-10" db="EMBL/GenBank/DDBJ databases">
        <title>Connecting structure to function with the recovery of over 1000 high-quality activated sludge metagenome-assembled genomes encoding full-length rRNA genes using long-read sequencing.</title>
        <authorList>
            <person name="Singleton C.M."/>
            <person name="Petriglieri F."/>
            <person name="Kristensen J.M."/>
            <person name="Kirkegaard R.H."/>
            <person name="Michaelsen T.Y."/>
            <person name="Andersen M.H."/>
            <person name="Karst S.M."/>
            <person name="Dueholm M.S."/>
            <person name="Nielsen P.H."/>
            <person name="Albertsen M."/>
        </authorList>
    </citation>
    <scope>NUCLEOTIDE SEQUENCE [LARGE SCALE GENOMIC DNA]</scope>
    <source>
        <strain evidence="13">Ribe_18-Q3-R11-54_MAXAC.273</strain>
    </source>
</reference>
<comment type="catalytic activity">
    <reaction evidence="1">
        <text>ATP + protein L-histidine = ADP + protein N-phospho-L-histidine.</text>
        <dbReference type="EC" id="2.7.13.3"/>
    </reaction>
</comment>
<dbReference type="InterPro" id="IPR004358">
    <property type="entry name" value="Sig_transdc_His_kin-like_C"/>
</dbReference>
<evidence type="ECO:0000256" key="2">
    <source>
        <dbReference type="ARBA" id="ARBA00012438"/>
    </source>
</evidence>
<evidence type="ECO:0000256" key="3">
    <source>
        <dbReference type="ARBA" id="ARBA00022553"/>
    </source>
</evidence>
<evidence type="ECO:0000256" key="5">
    <source>
        <dbReference type="ARBA" id="ARBA00022741"/>
    </source>
</evidence>
<evidence type="ECO:0000256" key="9">
    <source>
        <dbReference type="ARBA" id="ARBA00059827"/>
    </source>
</evidence>
<dbReference type="SMART" id="SM00388">
    <property type="entry name" value="HisKA"/>
    <property type="match status" value="1"/>
</dbReference>
<dbReference type="Proteomes" id="UP000808337">
    <property type="component" value="Unassembled WGS sequence"/>
</dbReference>
<proteinExistence type="predicted"/>
<keyword evidence="8" id="KW-0902">Two-component regulatory system</keyword>
<evidence type="ECO:0000256" key="8">
    <source>
        <dbReference type="ARBA" id="ARBA00023012"/>
    </source>
</evidence>
<dbReference type="PRINTS" id="PR00344">
    <property type="entry name" value="BCTRLSENSOR"/>
</dbReference>
<dbReference type="GO" id="GO:0005524">
    <property type="term" value="F:ATP binding"/>
    <property type="evidence" value="ECO:0007669"/>
    <property type="project" value="UniProtKB-KW"/>
</dbReference>
<dbReference type="NCBIfam" id="TIGR00229">
    <property type="entry name" value="sensory_box"/>
    <property type="match status" value="1"/>
</dbReference>
<dbReference type="FunFam" id="3.30.450.20:FF:000060">
    <property type="entry name" value="Sensor protein FixL"/>
    <property type="match status" value="1"/>
</dbReference>
<dbReference type="PROSITE" id="PS50112">
    <property type="entry name" value="PAS"/>
    <property type="match status" value="1"/>
</dbReference>
<comment type="caution">
    <text evidence="13">The sequence shown here is derived from an EMBL/GenBank/DDBJ whole genome shotgun (WGS) entry which is preliminary data.</text>
</comment>
<keyword evidence="3" id="KW-0597">Phosphoprotein</keyword>
<name>A0A9D7SS32_9BACT</name>
<dbReference type="InterPro" id="IPR003594">
    <property type="entry name" value="HATPase_dom"/>
</dbReference>
<dbReference type="InterPro" id="IPR035965">
    <property type="entry name" value="PAS-like_dom_sf"/>
</dbReference>
<dbReference type="SUPFAM" id="SSF47384">
    <property type="entry name" value="Homodimeric domain of signal transducing histidine kinase"/>
    <property type="match status" value="1"/>
</dbReference>
<evidence type="ECO:0000256" key="4">
    <source>
        <dbReference type="ARBA" id="ARBA00022679"/>
    </source>
</evidence>
<dbReference type="Gene3D" id="3.30.565.10">
    <property type="entry name" value="Histidine kinase-like ATPase, C-terminal domain"/>
    <property type="match status" value="1"/>
</dbReference>
<evidence type="ECO:0000256" key="6">
    <source>
        <dbReference type="ARBA" id="ARBA00022777"/>
    </source>
</evidence>
<evidence type="ECO:0000256" key="10">
    <source>
        <dbReference type="ARBA" id="ARBA00070616"/>
    </source>
</evidence>
<dbReference type="FunFam" id="3.30.565.10:FF:000006">
    <property type="entry name" value="Sensor histidine kinase WalK"/>
    <property type="match status" value="1"/>
</dbReference>
<organism evidence="13 14">
    <name type="scientific">Candidatus Opimibacter skivensis</name>
    <dbReference type="NCBI Taxonomy" id="2982028"/>
    <lineage>
        <taxon>Bacteria</taxon>
        <taxon>Pseudomonadati</taxon>
        <taxon>Bacteroidota</taxon>
        <taxon>Saprospiria</taxon>
        <taxon>Saprospirales</taxon>
        <taxon>Saprospiraceae</taxon>
        <taxon>Candidatus Opimibacter</taxon>
    </lineage>
</organism>
<keyword evidence="7" id="KW-0067">ATP-binding</keyword>
<dbReference type="Pfam" id="PF00512">
    <property type="entry name" value="HisKA"/>
    <property type="match status" value="1"/>
</dbReference>
<protein>
    <recommendedName>
        <fullName evidence="10">Sensor protein FixL</fullName>
        <ecNumber evidence="2">2.7.13.3</ecNumber>
    </recommendedName>
</protein>
<keyword evidence="6 13" id="KW-0418">Kinase</keyword>
<dbReference type="PROSITE" id="PS50109">
    <property type="entry name" value="HIS_KIN"/>
    <property type="match status" value="1"/>
</dbReference>
<dbReference type="GO" id="GO:0000155">
    <property type="term" value="F:phosphorelay sensor kinase activity"/>
    <property type="evidence" value="ECO:0007669"/>
    <property type="project" value="InterPro"/>
</dbReference>
<dbReference type="PANTHER" id="PTHR43711:SF26">
    <property type="entry name" value="SENSOR HISTIDINE KINASE RCSC"/>
    <property type="match status" value="1"/>
</dbReference>
<dbReference type="InterPro" id="IPR000014">
    <property type="entry name" value="PAS"/>
</dbReference>
<dbReference type="Gene3D" id="3.30.450.20">
    <property type="entry name" value="PAS domain"/>
    <property type="match status" value="1"/>
</dbReference>
<dbReference type="InterPro" id="IPR050736">
    <property type="entry name" value="Sensor_HK_Regulatory"/>
</dbReference>
<feature type="domain" description="PAS" evidence="12">
    <location>
        <begin position="1"/>
        <end position="67"/>
    </location>
</feature>
<evidence type="ECO:0000256" key="7">
    <source>
        <dbReference type="ARBA" id="ARBA00022840"/>
    </source>
</evidence>
<comment type="function">
    <text evidence="9">Putative oxygen sensor; modulates the activity of FixJ, a transcriptional activator of nitrogen fixation fixK gene. FixL probably acts as a kinase that phosphorylates FixJ.</text>
</comment>
<dbReference type="InterPro" id="IPR036890">
    <property type="entry name" value="HATPase_C_sf"/>
</dbReference>
<dbReference type="SMART" id="SM00091">
    <property type="entry name" value="PAS"/>
    <property type="match status" value="1"/>
</dbReference>
<feature type="domain" description="Histidine kinase" evidence="11">
    <location>
        <begin position="195"/>
        <end position="411"/>
    </location>
</feature>
<dbReference type="Pfam" id="PF00989">
    <property type="entry name" value="PAS"/>
    <property type="match status" value="1"/>
</dbReference>